<dbReference type="EMBL" id="JANSKX010000047">
    <property type="protein sequence ID" value="MCY1595885.1"/>
    <property type="molecule type" value="Genomic_DNA"/>
</dbReference>
<dbReference type="EMBL" id="PNGG01000008">
    <property type="protein sequence ID" value="PMC17202.1"/>
    <property type="molecule type" value="Genomic_DNA"/>
</dbReference>
<dbReference type="GeneID" id="98298966"/>
<evidence type="ECO:0000313" key="2">
    <source>
        <dbReference type="EMBL" id="MCY1582895.1"/>
    </source>
</evidence>
<reference evidence="2" key="2">
    <citation type="journal article" date="2022" name="Int. J. Mol. Sci.">
        <title>Phenotypic and Genotypic Virulence Characterisation of Staphylococcus pettenkoferi Strains Isolated from Human Bloodstream and Diabetic Foot Infections.</title>
        <authorList>
            <person name="Magnan C."/>
            <person name="Ahmad-Mansour N."/>
            <person name="Pouget C."/>
            <person name="Morsli M."/>
            <person name="Huc-Brandt S."/>
            <person name="Pantel A."/>
            <person name="Dunyach-Remy C."/>
            <person name="Sotto A."/>
            <person name="Molle V."/>
            <person name="Lavigne J.-P."/>
        </authorList>
    </citation>
    <scope>NUCLEOTIDE SEQUENCE</scope>
    <source>
        <strain evidence="2">NSP012P</strain>
    </source>
</reference>
<feature type="transmembrane region" description="Helical" evidence="1">
    <location>
        <begin position="5"/>
        <end position="23"/>
    </location>
</feature>
<dbReference type="Proteomes" id="UP001072952">
    <property type="component" value="Unassembled WGS sequence"/>
</dbReference>
<organism evidence="4 5">
    <name type="scientific">Staphylococcus pettenkoferi</name>
    <dbReference type="NCBI Taxonomy" id="170573"/>
    <lineage>
        <taxon>Bacteria</taxon>
        <taxon>Bacillati</taxon>
        <taxon>Bacillota</taxon>
        <taxon>Bacilli</taxon>
        <taxon>Bacillales</taxon>
        <taxon>Staphylococcaceae</taxon>
        <taxon>Staphylococcus</taxon>
    </lineage>
</organism>
<dbReference type="Proteomes" id="UP001081438">
    <property type="component" value="Unassembled WGS sequence"/>
</dbReference>
<accession>A0A1Z3U010</accession>
<comment type="caution">
    <text evidence="4">The sequence shown here is derived from an EMBL/GenBank/DDBJ whole genome shotgun (WGS) entry which is preliminary data.</text>
</comment>
<dbReference type="EMBL" id="JANSLD010000021">
    <property type="protein sequence ID" value="MCY1582895.1"/>
    <property type="molecule type" value="Genomic_DNA"/>
</dbReference>
<proteinExistence type="predicted"/>
<dbReference type="AlphaFoldDB" id="A0A1Z3U010"/>
<feature type="transmembrane region" description="Helical" evidence="1">
    <location>
        <begin position="29"/>
        <end position="47"/>
    </location>
</feature>
<keyword evidence="1" id="KW-0472">Membrane</keyword>
<evidence type="ECO:0000313" key="5">
    <source>
        <dbReference type="Proteomes" id="UP000235748"/>
    </source>
</evidence>
<evidence type="ECO:0000313" key="3">
    <source>
        <dbReference type="EMBL" id="MCY1595885.1"/>
    </source>
</evidence>
<keyword evidence="1" id="KW-1133">Transmembrane helix</keyword>
<keyword evidence="6" id="KW-1185">Reference proteome</keyword>
<evidence type="ECO:0000313" key="6">
    <source>
        <dbReference type="Proteomes" id="UP001072952"/>
    </source>
</evidence>
<evidence type="ECO:0000256" key="1">
    <source>
        <dbReference type="SAM" id="Phobius"/>
    </source>
</evidence>
<gene>
    <name evidence="4" type="ORF">CJ235_10995</name>
    <name evidence="3" type="ORF">NW112_11790</name>
    <name evidence="2" type="ORF">NW133_05010</name>
</gene>
<dbReference type="Proteomes" id="UP000235748">
    <property type="component" value="Unassembled WGS sequence"/>
</dbReference>
<name>A0A1Z3U010_9STAP</name>
<reference evidence="3" key="3">
    <citation type="journal article" date="2022" name="Int. J. Mol. Sci.">
        <title>Phenotypic and genotypic virulence characterisation of Staphylococcus pettenkoferi strains isolated from human bloodstream and diabetic foot infections.</title>
        <authorList>
            <person name="Magnan C."/>
        </authorList>
    </citation>
    <scope>NUCLEOTIDE SEQUENCE</scope>
    <source>
        <strain evidence="3">NSP020P</strain>
    </source>
</reference>
<dbReference type="RefSeq" id="WP_002471655.1">
    <property type="nucleotide sequence ID" value="NZ_CP022096.2"/>
</dbReference>
<keyword evidence="1" id="KW-0812">Transmembrane</keyword>
<evidence type="ECO:0000313" key="4">
    <source>
        <dbReference type="EMBL" id="PMC17202.1"/>
    </source>
</evidence>
<feature type="transmembrane region" description="Helical" evidence="1">
    <location>
        <begin position="54"/>
        <end position="75"/>
    </location>
</feature>
<reference evidence="2" key="4">
    <citation type="submission" date="2022-08" db="EMBL/GenBank/DDBJ databases">
        <authorList>
            <person name="Magnan C."/>
        </authorList>
    </citation>
    <scope>NUCLEOTIDE SEQUENCE</scope>
    <source>
        <strain evidence="2">NSP012P</strain>
    </source>
</reference>
<sequence length="77" mass="8385">MQKFIYIALICGVITGAGIFLQLPIFPVLFVPIVLNILGIICVAVTLRDKEVNGLLKLGGLLINIMPLFGAFSMMHQ</sequence>
<dbReference type="STRING" id="170573.GCA_001076995_01319"/>
<reference evidence="4 5" key="1">
    <citation type="submission" date="2017-09" db="EMBL/GenBank/DDBJ databases">
        <title>Bacterial strain isolated from the female urinary microbiota.</title>
        <authorList>
            <person name="Thomas-White K."/>
            <person name="Kumar N."/>
            <person name="Forster S."/>
            <person name="Putonti C."/>
            <person name="Lawley T."/>
            <person name="Wolfe A.J."/>
        </authorList>
    </citation>
    <scope>NUCLEOTIDE SEQUENCE [LARGE SCALE GENOMIC DNA]</scope>
    <source>
        <strain evidence="4 5">UMB0834</strain>
    </source>
</reference>
<protein>
    <submittedName>
        <fullName evidence="4">Uncharacterized protein</fullName>
    </submittedName>
</protein>
<dbReference type="KEGG" id="spet:CEP67_04735"/>